<dbReference type="InterPro" id="IPR045493">
    <property type="entry name" value="DUF6435"/>
</dbReference>
<dbReference type="NCBIfam" id="NF033487">
    <property type="entry name" value="Lacal_2735_fam"/>
    <property type="match status" value="1"/>
</dbReference>
<comment type="caution">
    <text evidence="1">The sequence shown here is derived from an EMBL/GenBank/DDBJ whole genome shotgun (WGS) entry which is preliminary data.</text>
</comment>
<keyword evidence="1" id="KW-0378">Hydrolase</keyword>
<dbReference type="Pfam" id="PF20027">
    <property type="entry name" value="DUF6435"/>
    <property type="match status" value="1"/>
</dbReference>
<dbReference type="EMBL" id="LRPC01000029">
    <property type="protein sequence ID" value="KYG72557.1"/>
    <property type="molecule type" value="Genomic_DNA"/>
</dbReference>
<dbReference type="AlphaFoldDB" id="A0A150X1F3"/>
<protein>
    <submittedName>
        <fullName evidence="1">GTP cyclohydrolase</fullName>
    </submittedName>
</protein>
<evidence type="ECO:0000313" key="1">
    <source>
        <dbReference type="EMBL" id="KYG72557.1"/>
    </source>
</evidence>
<dbReference type="OrthoDB" id="1123018at2"/>
<reference evidence="1 2" key="1">
    <citation type="submission" date="2016-01" db="EMBL/GenBank/DDBJ databases">
        <title>Genome sequencing of Roseivirga spongicola UST030701-084.</title>
        <authorList>
            <person name="Selvaratnam C."/>
            <person name="Thevarajoo S."/>
            <person name="Goh K.M."/>
            <person name="Ee R."/>
            <person name="Chan K.-G."/>
            <person name="Chong C.S."/>
        </authorList>
    </citation>
    <scope>NUCLEOTIDE SEQUENCE [LARGE SCALE GENOMIC DNA]</scope>
    <source>
        <strain evidence="1 2">UST030701-084</strain>
    </source>
</reference>
<dbReference type="Proteomes" id="UP000075606">
    <property type="component" value="Unassembled WGS sequence"/>
</dbReference>
<name>A0A150X1F3_9BACT</name>
<dbReference type="STRING" id="333140.AWW68_16765"/>
<gene>
    <name evidence="1" type="ORF">AWW68_16765</name>
</gene>
<organism evidence="1 2">
    <name type="scientific">Roseivirga spongicola</name>
    <dbReference type="NCBI Taxonomy" id="333140"/>
    <lineage>
        <taxon>Bacteria</taxon>
        <taxon>Pseudomonadati</taxon>
        <taxon>Bacteroidota</taxon>
        <taxon>Cytophagia</taxon>
        <taxon>Cytophagales</taxon>
        <taxon>Roseivirgaceae</taxon>
        <taxon>Roseivirga</taxon>
    </lineage>
</organism>
<sequence>MMGLFKRKSEKEKLQSKYEKLIAESYKLSHTDRKASDLKAAEADEILRKIESLN</sequence>
<accession>A0A150X1F3</accession>
<dbReference type="GO" id="GO:0016787">
    <property type="term" value="F:hydrolase activity"/>
    <property type="evidence" value="ECO:0007669"/>
    <property type="project" value="UniProtKB-KW"/>
</dbReference>
<keyword evidence="2" id="KW-1185">Reference proteome</keyword>
<proteinExistence type="predicted"/>
<evidence type="ECO:0000313" key="2">
    <source>
        <dbReference type="Proteomes" id="UP000075606"/>
    </source>
</evidence>